<dbReference type="GO" id="GO:0005509">
    <property type="term" value="F:calcium ion binding"/>
    <property type="evidence" value="ECO:0007669"/>
    <property type="project" value="InterPro"/>
</dbReference>
<comment type="subcellular location">
    <subcellularLocation>
        <location evidence="1">Secreted</location>
    </subcellularLocation>
</comment>
<dbReference type="GO" id="GO:0005576">
    <property type="term" value="C:extracellular region"/>
    <property type="evidence" value="ECO:0007669"/>
    <property type="project" value="UniProtKB-SubCell"/>
</dbReference>
<feature type="compositionally biased region" description="Basic and acidic residues" evidence="3">
    <location>
        <begin position="491"/>
        <end position="506"/>
    </location>
</feature>
<dbReference type="AlphaFoldDB" id="A0A840S532"/>
<dbReference type="SUPFAM" id="SSF51120">
    <property type="entry name" value="beta-Roll"/>
    <property type="match status" value="4"/>
</dbReference>
<keyword evidence="2" id="KW-0964">Secreted</keyword>
<evidence type="ECO:0000313" key="5">
    <source>
        <dbReference type="Proteomes" id="UP000554837"/>
    </source>
</evidence>
<evidence type="ECO:0000256" key="1">
    <source>
        <dbReference type="ARBA" id="ARBA00004613"/>
    </source>
</evidence>
<accession>A0A840S532</accession>
<protein>
    <submittedName>
        <fullName evidence="4">Ca2+-binding RTX toxin-like protein</fullName>
    </submittedName>
</protein>
<dbReference type="Pfam" id="PF00353">
    <property type="entry name" value="HemolysinCabind"/>
    <property type="match status" value="6"/>
</dbReference>
<dbReference type="Gene3D" id="2.150.10.10">
    <property type="entry name" value="Serralysin-like metalloprotease, C-terminal"/>
    <property type="match status" value="5"/>
</dbReference>
<evidence type="ECO:0000256" key="2">
    <source>
        <dbReference type="ARBA" id="ARBA00022525"/>
    </source>
</evidence>
<proteinExistence type="predicted"/>
<dbReference type="InterPro" id="IPR018511">
    <property type="entry name" value="Hemolysin-typ_Ca-bd_CS"/>
</dbReference>
<dbReference type="PANTHER" id="PTHR38340:SF1">
    <property type="entry name" value="S-LAYER PROTEIN"/>
    <property type="match status" value="1"/>
</dbReference>
<reference evidence="4 5" key="1">
    <citation type="submission" date="2020-08" db="EMBL/GenBank/DDBJ databases">
        <title>Genomic Encyclopedia of Type Strains, Phase IV (KMG-IV): sequencing the most valuable type-strain genomes for metagenomic binning, comparative biology and taxonomic classification.</title>
        <authorList>
            <person name="Goeker M."/>
        </authorList>
    </citation>
    <scope>NUCLEOTIDE SEQUENCE [LARGE SCALE GENOMIC DNA]</scope>
    <source>
        <strain evidence="4 5">DSM 23958</strain>
    </source>
</reference>
<dbReference type="PANTHER" id="PTHR38340">
    <property type="entry name" value="S-LAYER PROTEIN"/>
    <property type="match status" value="1"/>
</dbReference>
<sequence>MPILLSETELAQLAVLRVQANALKQANPLARGAFTPVYTWLADLLLSKGVAATNSTVLWLRGAAETNAARGSMSALIREYTAREIQLRYGQIVTDDDMQRTSDAVAGKMMNDLFGESPNWPRGQVPDIERISKADATAVGEVLFSTRGGLPGRDDADSASFDQGNSAWPGALLFGLLGSNQAWRLMGRGADDKAIDTLSDLRDTLFAHRAYAYGLRSATLNTLATMLAAASGLNQEAADASMQLGRDLQTMMQTFQSLNPKPDIAFTWNQAVVNLTTDPAVQSAFRLISDVTPNRFLDMLVGSREGQAKTGSTTDGSFDAQARSLFSQWTTAQLQSGPARIASAEELRVLARTDVNARAALAGLSPVLLETKSPQDPALTLFDPNTGLGNLSQYWIDDRAAMLSWLLKPDTPIDGDFVPSKTATWMANYKDSSSGASFRVVPAKLDSAALSKLEERVYGFGSRQGDLMEGATSSDRLYGDAGNDTLQGAGGDDRLEGGLGADRLEGDGGTTGELGAGRHADTLVGGQGDDTLQGGAGNDLLLGGGDADELHGDAGHDVLIGGTGADRLRGGADHDLLVDEGGSGNDVLIGSQQSAQNTLAGGRGNDLLRGGEGADILHGDGGEAAEGSDGADLIEAGGGADLITGGGGADLLRGGAGRDSYRFEAGFGTDVIEDSDGEGELVFAGQVLKSASFDEDKQCWVGAGGVEIRKLESEGSITLAISLPGDAHSTVYLRNWTPGQLGLTLTGEPKLRDRPTATPVKPQSRAENNFVDFVRGDAVDADQGNDLLVGSDASSLLLGGTGNDLLDGRGGDDWLEGGEGGDLILTGTVDGTVIHAMSMAANEERIANAA</sequence>
<name>A0A840S532_9BURK</name>
<dbReference type="Proteomes" id="UP000554837">
    <property type="component" value="Unassembled WGS sequence"/>
</dbReference>
<keyword evidence="5" id="KW-1185">Reference proteome</keyword>
<dbReference type="PROSITE" id="PS00330">
    <property type="entry name" value="HEMOLYSIN_CALCIUM"/>
    <property type="match status" value="5"/>
</dbReference>
<evidence type="ECO:0000313" key="4">
    <source>
        <dbReference type="EMBL" id="MBB5206437.1"/>
    </source>
</evidence>
<dbReference type="OrthoDB" id="8607307at2"/>
<gene>
    <name evidence="4" type="ORF">HNQ51_003783</name>
</gene>
<dbReference type="PRINTS" id="PR00313">
    <property type="entry name" value="CABNDNGRPT"/>
</dbReference>
<comment type="caution">
    <text evidence="4">The sequence shown here is derived from an EMBL/GenBank/DDBJ whole genome shotgun (WGS) entry which is preliminary data.</text>
</comment>
<dbReference type="RefSeq" id="WP_138856471.1">
    <property type="nucleotide sequence ID" value="NZ_CP040709.1"/>
</dbReference>
<evidence type="ECO:0000256" key="3">
    <source>
        <dbReference type="SAM" id="MobiDB-lite"/>
    </source>
</evidence>
<feature type="region of interest" description="Disordered" evidence="3">
    <location>
        <begin position="469"/>
        <end position="537"/>
    </location>
</feature>
<dbReference type="EMBL" id="JACHHO010000013">
    <property type="protein sequence ID" value="MBB5206437.1"/>
    <property type="molecule type" value="Genomic_DNA"/>
</dbReference>
<dbReference type="InterPro" id="IPR050557">
    <property type="entry name" value="RTX_toxin/Mannuronan_C5-epim"/>
</dbReference>
<organism evidence="4 5">
    <name type="scientific">Inhella inkyongensis</name>
    <dbReference type="NCBI Taxonomy" id="392593"/>
    <lineage>
        <taxon>Bacteria</taxon>
        <taxon>Pseudomonadati</taxon>
        <taxon>Pseudomonadota</taxon>
        <taxon>Betaproteobacteria</taxon>
        <taxon>Burkholderiales</taxon>
        <taxon>Sphaerotilaceae</taxon>
        <taxon>Inhella</taxon>
    </lineage>
</organism>
<dbReference type="InterPro" id="IPR001343">
    <property type="entry name" value="Hemolysn_Ca-bd"/>
</dbReference>
<dbReference type="InterPro" id="IPR011049">
    <property type="entry name" value="Serralysin-like_metalloprot_C"/>
</dbReference>